<dbReference type="Proteomes" id="UP001320148">
    <property type="component" value="Chromosome"/>
</dbReference>
<sequence length="181" mass="19312">MLIMNAKKKAHAPMPQKAYLNPYYAGFMLGITLLLSYLLLGTGLGASSGVARLGAALELTVAPVRTLASDYFGLWGQTPLRYYLVYMLVGVFFGGLISALLANRCKITIERGAACAPEKRLLFALTGGFLAGFASRLANGCTSGQALSGSAVLLVGSLLFLICIFVGGFATAWFVRRQWDD</sequence>
<keyword evidence="2" id="KW-0813">Transport</keyword>
<evidence type="ECO:0000313" key="11">
    <source>
        <dbReference type="Proteomes" id="UP001320148"/>
    </source>
</evidence>
<proteinExistence type="inferred from homology"/>
<dbReference type="EMBL" id="AP024488">
    <property type="protein sequence ID" value="BCS99123.1"/>
    <property type="molecule type" value="Genomic_DNA"/>
</dbReference>
<dbReference type="PANTHER" id="PTHR30574">
    <property type="entry name" value="INNER MEMBRANE PROTEIN YEDE"/>
    <property type="match status" value="1"/>
</dbReference>
<dbReference type="PANTHER" id="PTHR30574:SF1">
    <property type="entry name" value="SULPHUR TRANSPORT DOMAIN-CONTAINING PROTEIN"/>
    <property type="match status" value="1"/>
</dbReference>
<evidence type="ECO:0000256" key="9">
    <source>
        <dbReference type="SAM" id="Phobius"/>
    </source>
</evidence>
<evidence type="ECO:0000256" key="7">
    <source>
        <dbReference type="ARBA" id="ARBA00023136"/>
    </source>
</evidence>
<keyword evidence="4" id="KW-0997">Cell inner membrane</keyword>
<keyword evidence="6 9" id="KW-1133">Transmembrane helix</keyword>
<comment type="subcellular location">
    <subcellularLocation>
        <location evidence="1">Cell inner membrane</location>
        <topology evidence="1">Multi-pass membrane protein</topology>
    </subcellularLocation>
</comment>
<gene>
    <name evidence="10" type="ORF">DSLASN_47550</name>
</gene>
<evidence type="ECO:0008006" key="12">
    <source>
        <dbReference type="Google" id="ProtNLM"/>
    </source>
</evidence>
<evidence type="ECO:0000256" key="8">
    <source>
        <dbReference type="ARBA" id="ARBA00035655"/>
    </source>
</evidence>
<feature type="transmembrane region" description="Helical" evidence="9">
    <location>
        <begin position="121"/>
        <end position="139"/>
    </location>
</feature>
<evidence type="ECO:0000256" key="5">
    <source>
        <dbReference type="ARBA" id="ARBA00022692"/>
    </source>
</evidence>
<name>A0ABM7PPD3_9BACT</name>
<keyword evidence="3" id="KW-1003">Cell membrane</keyword>
<evidence type="ECO:0000256" key="2">
    <source>
        <dbReference type="ARBA" id="ARBA00022448"/>
    </source>
</evidence>
<evidence type="ECO:0000256" key="4">
    <source>
        <dbReference type="ARBA" id="ARBA00022519"/>
    </source>
</evidence>
<keyword evidence="11" id="KW-1185">Reference proteome</keyword>
<feature type="transmembrane region" description="Helical" evidence="9">
    <location>
        <begin position="80"/>
        <end position="101"/>
    </location>
</feature>
<accession>A0ABM7PPD3</accession>
<comment type="similarity">
    <text evidence="8">Belongs to the TsuA/YedE (TC 9.B.102) family.</text>
</comment>
<evidence type="ECO:0000256" key="6">
    <source>
        <dbReference type="ARBA" id="ARBA00022989"/>
    </source>
</evidence>
<reference evidence="10 11" key="1">
    <citation type="submission" date="2021-02" db="EMBL/GenBank/DDBJ databases">
        <title>Complete genome of Desulfoluna sp. strain ASN36.</title>
        <authorList>
            <person name="Takahashi A."/>
            <person name="Kojima H."/>
            <person name="Fukui M."/>
        </authorList>
    </citation>
    <scope>NUCLEOTIDE SEQUENCE [LARGE SCALE GENOMIC DNA]</scope>
    <source>
        <strain evidence="10 11">ASN36</strain>
    </source>
</reference>
<feature type="transmembrane region" description="Helical" evidence="9">
    <location>
        <begin position="151"/>
        <end position="175"/>
    </location>
</feature>
<dbReference type="Pfam" id="PF04143">
    <property type="entry name" value="Sulf_transp"/>
    <property type="match status" value="1"/>
</dbReference>
<organism evidence="10 11">
    <name type="scientific">Desulfoluna limicola</name>
    <dbReference type="NCBI Taxonomy" id="2810562"/>
    <lineage>
        <taxon>Bacteria</taxon>
        <taxon>Pseudomonadati</taxon>
        <taxon>Thermodesulfobacteriota</taxon>
        <taxon>Desulfobacteria</taxon>
        <taxon>Desulfobacterales</taxon>
        <taxon>Desulfolunaceae</taxon>
        <taxon>Desulfoluna</taxon>
    </lineage>
</organism>
<protein>
    <recommendedName>
        <fullName evidence="12">Sulphur transport domain-containing protein</fullName>
    </recommendedName>
</protein>
<evidence type="ECO:0000256" key="3">
    <source>
        <dbReference type="ARBA" id="ARBA00022475"/>
    </source>
</evidence>
<evidence type="ECO:0000256" key="1">
    <source>
        <dbReference type="ARBA" id="ARBA00004429"/>
    </source>
</evidence>
<keyword evidence="5 9" id="KW-0812">Transmembrane</keyword>
<dbReference type="InterPro" id="IPR007272">
    <property type="entry name" value="Sulf_transp_TsuA/YedE"/>
</dbReference>
<evidence type="ECO:0000313" key="10">
    <source>
        <dbReference type="EMBL" id="BCS99123.1"/>
    </source>
</evidence>
<keyword evidence="7 9" id="KW-0472">Membrane</keyword>